<reference evidence="3 4" key="1">
    <citation type="submission" date="2017-01" db="EMBL/GenBank/DDBJ databases">
        <authorList>
            <person name="Mah S.A."/>
            <person name="Swanson W.J."/>
            <person name="Moy G.W."/>
            <person name="Vacquier V.D."/>
        </authorList>
    </citation>
    <scope>NUCLEOTIDE SEQUENCE [LARGE SCALE GENOMIC DNA]</scope>
    <source>
        <strain evidence="3 4">CPCC 203464</strain>
    </source>
</reference>
<evidence type="ECO:0000256" key="2">
    <source>
        <dbReference type="SAM" id="Coils"/>
    </source>
</evidence>
<dbReference type="AlphaFoldDB" id="A0A1N7HAZ3"/>
<dbReference type="Pfam" id="PF06013">
    <property type="entry name" value="WXG100"/>
    <property type="match status" value="1"/>
</dbReference>
<feature type="coiled-coil region" evidence="2">
    <location>
        <begin position="17"/>
        <end position="44"/>
    </location>
</feature>
<dbReference type="STRING" id="1344003.SAMN05445060_3880"/>
<accession>A0A1N7HAZ3</accession>
<sequence>MSDGAFRVDLSEVEQFVNDLRAFVSRAQDQVDALNKDIDRLHITWRGEAAQAHRDAHQRWVEGMGHLRDGISDIARSADHSHRAYTGVQELHQKMWP</sequence>
<protein>
    <recommendedName>
        <fullName evidence="1">ESAT-6-like protein</fullName>
    </recommendedName>
</protein>
<evidence type="ECO:0000256" key="1">
    <source>
        <dbReference type="RuleBase" id="RU362001"/>
    </source>
</evidence>
<comment type="similarity">
    <text evidence="1">Belongs to the WXG100 family.</text>
</comment>
<keyword evidence="2" id="KW-0175">Coiled coil</keyword>
<dbReference type="OrthoDB" id="4556231at2"/>
<dbReference type="Proteomes" id="UP000186218">
    <property type="component" value="Unassembled WGS sequence"/>
</dbReference>
<gene>
    <name evidence="3" type="ORF">SAMN05445060_3880</name>
</gene>
<name>A0A1N7HAZ3_9NOCA</name>
<dbReference type="InterPro" id="IPR010310">
    <property type="entry name" value="T7SS_ESAT-6-like"/>
</dbReference>
<dbReference type="InterPro" id="IPR036689">
    <property type="entry name" value="ESAT-6-like_sf"/>
</dbReference>
<organism evidence="3 4">
    <name type="scientific">Williamsia sterculiae</name>
    <dbReference type="NCBI Taxonomy" id="1344003"/>
    <lineage>
        <taxon>Bacteria</taxon>
        <taxon>Bacillati</taxon>
        <taxon>Actinomycetota</taxon>
        <taxon>Actinomycetes</taxon>
        <taxon>Mycobacteriales</taxon>
        <taxon>Nocardiaceae</taxon>
        <taxon>Williamsia</taxon>
    </lineage>
</organism>
<dbReference type="RefSeq" id="WP_076482683.1">
    <property type="nucleotide sequence ID" value="NZ_FTNT01000014.1"/>
</dbReference>
<evidence type="ECO:0000313" key="3">
    <source>
        <dbReference type="EMBL" id="SIS22054.1"/>
    </source>
</evidence>
<evidence type="ECO:0000313" key="4">
    <source>
        <dbReference type="Proteomes" id="UP000186218"/>
    </source>
</evidence>
<dbReference type="NCBIfam" id="TIGR03930">
    <property type="entry name" value="WXG100_ESAT6"/>
    <property type="match status" value="1"/>
</dbReference>
<dbReference type="SUPFAM" id="SSF140453">
    <property type="entry name" value="EsxAB dimer-like"/>
    <property type="match status" value="1"/>
</dbReference>
<dbReference type="Gene3D" id="1.10.287.1060">
    <property type="entry name" value="ESAT-6-like"/>
    <property type="match status" value="1"/>
</dbReference>
<proteinExistence type="inferred from homology"/>
<dbReference type="EMBL" id="FTNT01000014">
    <property type="protein sequence ID" value="SIS22054.1"/>
    <property type="molecule type" value="Genomic_DNA"/>
</dbReference>
<keyword evidence="4" id="KW-1185">Reference proteome</keyword>